<dbReference type="SUPFAM" id="SSF53474">
    <property type="entry name" value="alpha/beta-Hydrolases"/>
    <property type="match status" value="1"/>
</dbReference>
<dbReference type="Gene3D" id="3.40.50.1820">
    <property type="entry name" value="alpha/beta hydrolase"/>
    <property type="match status" value="1"/>
</dbReference>
<feature type="domain" description="AB hydrolase-1" evidence="1">
    <location>
        <begin position="4"/>
        <end position="275"/>
    </location>
</feature>
<proteinExistence type="predicted"/>
<dbReference type="PANTHER" id="PTHR37017:SF11">
    <property type="entry name" value="ESTERASE_LIPASE_THIOESTERASE DOMAIN-CONTAINING PROTEIN"/>
    <property type="match status" value="1"/>
</dbReference>
<gene>
    <name evidence="2" type="ORF">Vau01_025940</name>
</gene>
<evidence type="ECO:0000313" key="3">
    <source>
        <dbReference type="Proteomes" id="UP000612585"/>
    </source>
</evidence>
<dbReference type="AlphaFoldDB" id="A0A8J4DZ27"/>
<dbReference type="Pfam" id="PF12697">
    <property type="entry name" value="Abhydrolase_6"/>
    <property type="match status" value="1"/>
</dbReference>
<dbReference type="GO" id="GO:0003824">
    <property type="term" value="F:catalytic activity"/>
    <property type="evidence" value="ECO:0007669"/>
    <property type="project" value="UniProtKB-ARBA"/>
</dbReference>
<reference evidence="2" key="1">
    <citation type="submission" date="2021-01" db="EMBL/GenBank/DDBJ databases">
        <title>Whole genome shotgun sequence of Virgisporangium aurantiacum NBRC 16421.</title>
        <authorList>
            <person name="Komaki H."/>
            <person name="Tamura T."/>
        </authorList>
    </citation>
    <scope>NUCLEOTIDE SEQUENCE</scope>
    <source>
        <strain evidence="2">NBRC 16421</strain>
    </source>
</reference>
<dbReference type="InterPro" id="IPR000073">
    <property type="entry name" value="AB_hydrolase_1"/>
</dbReference>
<dbReference type="InterPro" id="IPR029058">
    <property type="entry name" value="AB_hydrolase_fold"/>
</dbReference>
<name>A0A8J4DZ27_9ACTN</name>
<sequence>MTTFVLVHGAWHGGWAWDRVAGLLAAAGARVVTPDLAVGPDVGLGGHADEVVAAIDSTGDDVAAVHTRDGAAAIGSGGNGGAAVHSGDGVATVHSGGGAATVHRGGHGGTTVHSGGGAAVHRGGDVVLVGHSYAGMVVRQAADRRPDRVGRIVLVDGWAAGDGASLVDVAPPWFGEAVRSAARDGLVPSPGPDAFGITDPVDADLLRGRLRPHPLRAFTEPTRLTGAVDRIPGLGICCRPEQMPFAAIAEDLGYATVAIDGPHDVMLSHPERLAELLL</sequence>
<dbReference type="PANTHER" id="PTHR37017">
    <property type="entry name" value="AB HYDROLASE-1 DOMAIN-CONTAINING PROTEIN-RELATED"/>
    <property type="match status" value="1"/>
</dbReference>
<protein>
    <submittedName>
        <fullName evidence="2">Esterase</fullName>
    </submittedName>
</protein>
<dbReference type="InterPro" id="IPR052897">
    <property type="entry name" value="Sec-Metab_Biosynth_Hydrolase"/>
</dbReference>
<organism evidence="2 3">
    <name type="scientific">Virgisporangium aurantiacum</name>
    <dbReference type="NCBI Taxonomy" id="175570"/>
    <lineage>
        <taxon>Bacteria</taxon>
        <taxon>Bacillati</taxon>
        <taxon>Actinomycetota</taxon>
        <taxon>Actinomycetes</taxon>
        <taxon>Micromonosporales</taxon>
        <taxon>Micromonosporaceae</taxon>
        <taxon>Virgisporangium</taxon>
    </lineage>
</organism>
<evidence type="ECO:0000313" key="2">
    <source>
        <dbReference type="EMBL" id="GIJ55078.1"/>
    </source>
</evidence>
<dbReference type="RefSeq" id="WP_203991341.1">
    <property type="nucleotide sequence ID" value="NZ_BOPG01000013.1"/>
</dbReference>
<dbReference type="EMBL" id="BOPG01000013">
    <property type="protein sequence ID" value="GIJ55078.1"/>
    <property type="molecule type" value="Genomic_DNA"/>
</dbReference>
<accession>A0A8J4DZ27</accession>
<keyword evidence="3" id="KW-1185">Reference proteome</keyword>
<evidence type="ECO:0000259" key="1">
    <source>
        <dbReference type="Pfam" id="PF12697"/>
    </source>
</evidence>
<comment type="caution">
    <text evidence="2">The sequence shown here is derived from an EMBL/GenBank/DDBJ whole genome shotgun (WGS) entry which is preliminary data.</text>
</comment>
<dbReference type="Proteomes" id="UP000612585">
    <property type="component" value="Unassembled WGS sequence"/>
</dbReference>